<proteinExistence type="predicted"/>
<dbReference type="Pfam" id="PF04397">
    <property type="entry name" value="LytTR"/>
    <property type="match status" value="1"/>
</dbReference>
<keyword evidence="2" id="KW-0238">DNA-binding</keyword>
<dbReference type="SUPFAM" id="SSF52172">
    <property type="entry name" value="CheY-like"/>
    <property type="match status" value="1"/>
</dbReference>
<dbReference type="AlphaFoldDB" id="A0AB35YSG7"/>
<dbReference type="RefSeq" id="WP_342687646.1">
    <property type="nucleotide sequence ID" value="NZ_JAZBJM010000008.1"/>
</dbReference>
<dbReference type="Proteomes" id="UP001390963">
    <property type="component" value="Unassembled WGS sequence"/>
</dbReference>
<dbReference type="GO" id="GO:0003677">
    <property type="term" value="F:DNA binding"/>
    <property type="evidence" value="ECO:0007669"/>
    <property type="project" value="UniProtKB-KW"/>
</dbReference>
<dbReference type="InterPro" id="IPR011006">
    <property type="entry name" value="CheY-like_superfamily"/>
</dbReference>
<evidence type="ECO:0000313" key="4">
    <source>
        <dbReference type="Proteomes" id="UP001388259"/>
    </source>
</evidence>
<sequence>MRHYLIIGKTAEIFRAVIPEFDESGEFKCLGITAERDIDWVEIANRSPELVLIDLDTPDLEVLKIVEKCNRLVGVIPNYIGITASYKRGFKAFRAGFLDVIFAPFIKENILLILNKYKYIYKPNYLFCIDTYRDFIYLNLHEVLFVKADNYTAEFVKRDGSIIHYFKNLKHTHALLPFNFQRINRSYVINCFYVSRIHTGKSRLYLRHYDQCLHYTNKYRDNILVIKKLLLKAPLTVFT</sequence>
<dbReference type="Proteomes" id="UP001388259">
    <property type="component" value="Unassembled WGS sequence"/>
</dbReference>
<protein>
    <submittedName>
        <fullName evidence="2">LytTR family transcriptional regulator DNA-binding domain-containing protein</fullName>
    </submittedName>
</protein>
<name>A0AB35YSG7_9FLAO</name>
<evidence type="ECO:0000313" key="5">
    <source>
        <dbReference type="Proteomes" id="UP001390963"/>
    </source>
</evidence>
<feature type="domain" description="HTH LytTR-type" evidence="1">
    <location>
        <begin position="133"/>
        <end position="228"/>
    </location>
</feature>
<dbReference type="EMBL" id="JAZBJM010000008">
    <property type="protein sequence ID" value="MEM0519019.1"/>
    <property type="molecule type" value="Genomic_DNA"/>
</dbReference>
<reference evidence="2 5" key="1">
    <citation type="submission" date="2024-01" db="EMBL/GenBank/DDBJ databases">
        <title>Aequorivita flavus sp. nov., isolated from deep-sea sediment.</title>
        <authorList>
            <person name="Chen X."/>
        </authorList>
    </citation>
    <scope>NUCLEOTIDE SEQUENCE</scope>
    <source>
        <strain evidence="2">MCCC 1A16923</strain>
        <strain evidence="3 5">MCCC 1A16935</strain>
    </source>
</reference>
<comment type="caution">
    <text evidence="2">The sequence shown here is derived from an EMBL/GenBank/DDBJ whole genome shotgun (WGS) entry which is preliminary data.</text>
</comment>
<evidence type="ECO:0000313" key="3">
    <source>
        <dbReference type="EMBL" id="MEM0574100.1"/>
    </source>
</evidence>
<dbReference type="SMART" id="SM00850">
    <property type="entry name" value="LytTR"/>
    <property type="match status" value="1"/>
</dbReference>
<gene>
    <name evidence="3" type="ORF">VZD24_11270</name>
    <name evidence="2" type="ORF">VZD85_11685</name>
</gene>
<dbReference type="Gene3D" id="2.40.50.1020">
    <property type="entry name" value="LytTr DNA-binding domain"/>
    <property type="match status" value="1"/>
</dbReference>
<evidence type="ECO:0000313" key="2">
    <source>
        <dbReference type="EMBL" id="MEM0519019.1"/>
    </source>
</evidence>
<dbReference type="EMBL" id="JBANCF010000009">
    <property type="protein sequence ID" value="MEM0574100.1"/>
    <property type="molecule type" value="Genomic_DNA"/>
</dbReference>
<evidence type="ECO:0000259" key="1">
    <source>
        <dbReference type="SMART" id="SM00850"/>
    </source>
</evidence>
<keyword evidence="5" id="KW-1185">Reference proteome</keyword>
<dbReference type="InterPro" id="IPR007492">
    <property type="entry name" value="LytTR_DNA-bd_dom"/>
</dbReference>
<accession>A0AB35YSG7</accession>
<organism evidence="2 4">
    <name type="scientific">Aequorivita flava</name>
    <dbReference type="NCBI Taxonomy" id="3114371"/>
    <lineage>
        <taxon>Bacteria</taxon>
        <taxon>Pseudomonadati</taxon>
        <taxon>Bacteroidota</taxon>
        <taxon>Flavobacteriia</taxon>
        <taxon>Flavobacteriales</taxon>
        <taxon>Flavobacteriaceae</taxon>
        <taxon>Aequorivita</taxon>
    </lineage>
</organism>